<proteinExistence type="inferred from homology"/>
<keyword evidence="5" id="KW-0690">Ribosome biogenesis</keyword>
<gene>
    <name evidence="8" type="ORF">P43SY_001199</name>
</gene>
<comment type="subcellular location">
    <subcellularLocation>
        <location evidence="1">Nucleus</location>
        <location evidence="1">Nucleolus</location>
    </subcellularLocation>
    <subcellularLocation>
        <location evidence="2">Nucleus</location>
        <location evidence="2">Nucleoplasm</location>
    </subcellularLocation>
</comment>
<dbReference type="PANTHER" id="PTHR14211:SF7">
    <property type="entry name" value="RIBOSOME BIOGENESIS PROTEIN NOP53"/>
    <property type="match status" value="1"/>
</dbReference>
<evidence type="ECO:0000256" key="7">
    <source>
        <dbReference type="SAM" id="MobiDB-lite"/>
    </source>
</evidence>
<feature type="region of interest" description="Disordered" evidence="7">
    <location>
        <begin position="81"/>
        <end position="102"/>
    </location>
</feature>
<dbReference type="Proteomes" id="UP001209570">
    <property type="component" value="Unassembled WGS sequence"/>
</dbReference>
<sequence>MARKRRLQQRVKAIGEQVEESIRQDAEDSKLESIASDELFQIDTLGGRVDKKQKLKQKDPLIKSKKFVPEKANKYESKLVKKLQAQQPADTEPAKAKKAANDSSLLWGSDGAMAVDERIKQLDEFVAPAVVKKIAQPKRVASTRHKVKKVAVPAPGQSYNPDFDSHQDVLAAAVAQELERQEKRKEQLEPLATGMSAETLEFIKSGDEDEDDDDDYEEIDGAEGATRKRRAPEKLTRSQRNKRARHKQMELEHKAKRGEKALVKQINVVNHILNDIVKDEKQSQQKQELKKVLAEQKLEEEPLVKVAGKLTKLERDTPVLLSDELTGSLRTMRPKGNPLLDRFDSLHKRNMIEVNHSRGKQKRKVKIIEVKK</sequence>
<evidence type="ECO:0000313" key="9">
    <source>
        <dbReference type="Proteomes" id="UP001209570"/>
    </source>
</evidence>
<feature type="compositionally biased region" description="Acidic residues" evidence="7">
    <location>
        <begin position="207"/>
        <end position="221"/>
    </location>
</feature>
<evidence type="ECO:0000256" key="5">
    <source>
        <dbReference type="ARBA" id="ARBA00022517"/>
    </source>
</evidence>
<evidence type="ECO:0000256" key="6">
    <source>
        <dbReference type="ARBA" id="ARBA00023242"/>
    </source>
</evidence>
<evidence type="ECO:0000256" key="2">
    <source>
        <dbReference type="ARBA" id="ARBA00004642"/>
    </source>
</evidence>
<dbReference type="GO" id="GO:0005654">
    <property type="term" value="C:nucleoplasm"/>
    <property type="evidence" value="ECO:0007669"/>
    <property type="project" value="UniProtKB-SubCell"/>
</dbReference>
<dbReference type="EMBL" id="JAKCXM010000051">
    <property type="protein sequence ID" value="KAJ0405055.1"/>
    <property type="molecule type" value="Genomic_DNA"/>
</dbReference>
<comment type="caution">
    <text evidence="8">The sequence shown here is derived from an EMBL/GenBank/DDBJ whole genome shotgun (WGS) entry which is preliminary data.</text>
</comment>
<dbReference type="PIRSF" id="PIRSF017302">
    <property type="entry name" value="Gltscr2"/>
    <property type="match status" value="1"/>
</dbReference>
<dbReference type="GO" id="GO:0006364">
    <property type="term" value="P:rRNA processing"/>
    <property type="evidence" value="ECO:0007669"/>
    <property type="project" value="TreeGrafter"/>
</dbReference>
<dbReference type="GO" id="GO:0005730">
    <property type="term" value="C:nucleolus"/>
    <property type="evidence" value="ECO:0007669"/>
    <property type="project" value="UniProtKB-SubCell"/>
</dbReference>
<organism evidence="8 9">
    <name type="scientific">Pythium insidiosum</name>
    <name type="common">Pythiosis disease agent</name>
    <dbReference type="NCBI Taxonomy" id="114742"/>
    <lineage>
        <taxon>Eukaryota</taxon>
        <taxon>Sar</taxon>
        <taxon>Stramenopiles</taxon>
        <taxon>Oomycota</taxon>
        <taxon>Peronosporomycetes</taxon>
        <taxon>Pythiales</taxon>
        <taxon>Pythiaceae</taxon>
        <taxon>Pythium</taxon>
    </lineage>
</organism>
<keyword evidence="9" id="KW-1185">Reference proteome</keyword>
<feature type="compositionally biased region" description="Basic residues" evidence="7">
    <location>
        <begin position="227"/>
        <end position="246"/>
    </location>
</feature>
<evidence type="ECO:0000313" key="8">
    <source>
        <dbReference type="EMBL" id="KAJ0405055.1"/>
    </source>
</evidence>
<evidence type="ECO:0000256" key="4">
    <source>
        <dbReference type="ARBA" id="ARBA00018339"/>
    </source>
</evidence>
<evidence type="ECO:0000256" key="1">
    <source>
        <dbReference type="ARBA" id="ARBA00004604"/>
    </source>
</evidence>
<accession>A0AAD5M7R9</accession>
<comment type="similarity">
    <text evidence="3">Belongs to the NOP53 family.</text>
</comment>
<dbReference type="GO" id="GO:0008097">
    <property type="term" value="F:5S rRNA binding"/>
    <property type="evidence" value="ECO:0007669"/>
    <property type="project" value="TreeGrafter"/>
</dbReference>
<dbReference type="PANTHER" id="PTHR14211">
    <property type="entry name" value="GLIOMA SUPPRESSOR CANDIDATE REGION GENE 2"/>
    <property type="match status" value="1"/>
</dbReference>
<protein>
    <recommendedName>
        <fullName evidence="4">Ribosome biogenesis protein NOP53</fullName>
    </recommendedName>
</protein>
<dbReference type="GO" id="GO:0000027">
    <property type="term" value="P:ribosomal large subunit assembly"/>
    <property type="evidence" value="ECO:0007669"/>
    <property type="project" value="TreeGrafter"/>
</dbReference>
<keyword evidence="6" id="KW-0539">Nucleus</keyword>
<dbReference type="InterPro" id="IPR011687">
    <property type="entry name" value="Nop53/GLTSCR2"/>
</dbReference>
<feature type="region of interest" description="Disordered" evidence="7">
    <location>
        <begin position="142"/>
        <end position="164"/>
    </location>
</feature>
<dbReference type="Pfam" id="PF07767">
    <property type="entry name" value="Nop53"/>
    <property type="match status" value="1"/>
</dbReference>
<dbReference type="AlphaFoldDB" id="A0AAD5M7R9"/>
<feature type="region of interest" description="Disordered" evidence="7">
    <location>
        <begin position="180"/>
        <end position="251"/>
    </location>
</feature>
<reference evidence="8" key="1">
    <citation type="submission" date="2021-12" db="EMBL/GenBank/DDBJ databases">
        <title>Prjna785345.</title>
        <authorList>
            <person name="Rujirawat T."/>
            <person name="Krajaejun T."/>
        </authorList>
    </citation>
    <scope>NUCLEOTIDE SEQUENCE</scope>
    <source>
        <strain evidence="8">Pi057C3</strain>
    </source>
</reference>
<name>A0AAD5M7R9_PYTIN</name>
<evidence type="ECO:0000256" key="3">
    <source>
        <dbReference type="ARBA" id="ARBA00008838"/>
    </source>
</evidence>